<dbReference type="PROSITE" id="PS50975">
    <property type="entry name" value="ATP_GRASP"/>
    <property type="match status" value="1"/>
</dbReference>
<dbReference type="SUPFAM" id="SSF52440">
    <property type="entry name" value="PreATP-grasp domain"/>
    <property type="match status" value="1"/>
</dbReference>
<reference evidence="18 19" key="1">
    <citation type="submission" date="2019-07" db="EMBL/GenBank/DDBJ databases">
        <title>Whole genome shotgun sequence of Segetibacter aerophilus NBRC 106135.</title>
        <authorList>
            <person name="Hosoyama A."/>
            <person name="Uohara A."/>
            <person name="Ohji S."/>
            <person name="Ichikawa N."/>
        </authorList>
    </citation>
    <scope>NUCLEOTIDE SEQUENCE [LARGE SCALE GENOMIC DNA]</scope>
    <source>
        <strain evidence="18 19">NBRC 106135</strain>
    </source>
</reference>
<feature type="binding site" evidence="15">
    <location>
        <position position="292"/>
    </location>
    <ligand>
        <name>Mg(2+)</name>
        <dbReference type="ChEBI" id="CHEBI:18420"/>
        <label>2</label>
    </ligand>
</feature>
<comment type="subcellular location">
    <subcellularLocation>
        <location evidence="2 13">Cytoplasm</location>
    </subcellularLocation>
</comment>
<feature type="binding site" evidence="15">
    <location>
        <position position="294"/>
    </location>
    <ligand>
        <name>Mg(2+)</name>
        <dbReference type="ChEBI" id="CHEBI:18420"/>
        <label>2</label>
    </ligand>
</feature>
<dbReference type="GO" id="GO:0008716">
    <property type="term" value="F:D-alanine-D-alanine ligase activity"/>
    <property type="evidence" value="ECO:0007669"/>
    <property type="project" value="UniProtKB-UniRule"/>
</dbReference>
<comment type="similarity">
    <text evidence="3 13">Belongs to the D-alanine--D-alanine ligase family.</text>
</comment>
<feature type="domain" description="ATP-grasp" evidence="17">
    <location>
        <begin position="122"/>
        <end position="325"/>
    </location>
</feature>
<dbReference type="NCBIfam" id="NF002378">
    <property type="entry name" value="PRK01372.1"/>
    <property type="match status" value="1"/>
</dbReference>
<name>A0A512BDB7_9BACT</name>
<dbReference type="InterPro" id="IPR005905">
    <property type="entry name" value="D_ala_D_ala"/>
</dbReference>
<proteinExistence type="inferred from homology"/>
<evidence type="ECO:0000256" key="14">
    <source>
        <dbReference type="PIRSR" id="PIRSR039102-1"/>
    </source>
</evidence>
<dbReference type="AlphaFoldDB" id="A0A512BDB7"/>
<dbReference type="Gene3D" id="3.40.50.20">
    <property type="match status" value="1"/>
</dbReference>
<evidence type="ECO:0000313" key="18">
    <source>
        <dbReference type="EMBL" id="GEO09857.1"/>
    </source>
</evidence>
<comment type="cofactor">
    <cofactor evidence="1">
        <name>Mn(2+)</name>
        <dbReference type="ChEBI" id="CHEBI:29035"/>
    </cofactor>
</comment>
<keyword evidence="10 13" id="KW-0573">Peptidoglycan synthesis</keyword>
<dbReference type="Pfam" id="PF07478">
    <property type="entry name" value="Dala_Dala_lig_C"/>
    <property type="match status" value="1"/>
</dbReference>
<evidence type="ECO:0000256" key="9">
    <source>
        <dbReference type="ARBA" id="ARBA00022960"/>
    </source>
</evidence>
<evidence type="ECO:0000256" key="3">
    <source>
        <dbReference type="ARBA" id="ARBA00010871"/>
    </source>
</evidence>
<evidence type="ECO:0000256" key="16">
    <source>
        <dbReference type="PROSITE-ProRule" id="PRU00409"/>
    </source>
</evidence>
<comment type="cofactor">
    <cofactor evidence="15">
        <name>Mg(2+)</name>
        <dbReference type="ChEBI" id="CHEBI:18420"/>
    </cofactor>
    <cofactor evidence="15">
        <name>Mn(2+)</name>
        <dbReference type="ChEBI" id="CHEBI:29035"/>
    </cofactor>
    <text evidence="15">Binds 2 magnesium or manganese ions per subunit.</text>
</comment>
<evidence type="ECO:0000256" key="13">
    <source>
        <dbReference type="HAMAP-Rule" id="MF_00047"/>
    </source>
</evidence>
<evidence type="ECO:0000256" key="2">
    <source>
        <dbReference type="ARBA" id="ARBA00004496"/>
    </source>
</evidence>
<evidence type="ECO:0000256" key="1">
    <source>
        <dbReference type="ARBA" id="ARBA00001936"/>
    </source>
</evidence>
<dbReference type="GO" id="GO:0046872">
    <property type="term" value="F:metal ion binding"/>
    <property type="evidence" value="ECO:0007669"/>
    <property type="project" value="UniProtKB-KW"/>
</dbReference>
<evidence type="ECO:0000256" key="5">
    <source>
        <dbReference type="ARBA" id="ARBA00022490"/>
    </source>
</evidence>
<evidence type="ECO:0000313" key="19">
    <source>
        <dbReference type="Proteomes" id="UP000321513"/>
    </source>
</evidence>
<comment type="pathway">
    <text evidence="13">Cell wall biogenesis; peptidoglycan biosynthesis.</text>
</comment>
<keyword evidence="5 13" id="KW-0963">Cytoplasm</keyword>
<dbReference type="GO" id="GO:0005524">
    <property type="term" value="F:ATP binding"/>
    <property type="evidence" value="ECO:0007669"/>
    <property type="project" value="UniProtKB-UniRule"/>
</dbReference>
<feature type="binding site" evidence="15">
    <location>
        <position position="292"/>
    </location>
    <ligand>
        <name>Mg(2+)</name>
        <dbReference type="ChEBI" id="CHEBI:18420"/>
        <label>1</label>
    </ligand>
</feature>
<keyword evidence="7 16" id="KW-0547">Nucleotide-binding</keyword>
<dbReference type="InterPro" id="IPR011761">
    <property type="entry name" value="ATP-grasp"/>
</dbReference>
<comment type="function">
    <text evidence="13">Cell wall formation.</text>
</comment>
<feature type="binding site" evidence="15">
    <location>
        <position position="278"/>
    </location>
    <ligand>
        <name>Mg(2+)</name>
        <dbReference type="ChEBI" id="CHEBI:18420"/>
        <label>1</label>
    </ligand>
</feature>
<evidence type="ECO:0000256" key="15">
    <source>
        <dbReference type="PIRSR" id="PIRSR039102-3"/>
    </source>
</evidence>
<dbReference type="Pfam" id="PF01820">
    <property type="entry name" value="Dala_Dala_lig_N"/>
    <property type="match status" value="1"/>
</dbReference>
<dbReference type="InterPro" id="IPR011095">
    <property type="entry name" value="Dala_Dala_lig_C"/>
</dbReference>
<dbReference type="UniPathway" id="UPA00219"/>
<dbReference type="OrthoDB" id="9813261at2"/>
<organism evidence="18 19">
    <name type="scientific">Segetibacter aerophilus</name>
    <dbReference type="NCBI Taxonomy" id="670293"/>
    <lineage>
        <taxon>Bacteria</taxon>
        <taxon>Pseudomonadati</taxon>
        <taxon>Bacteroidota</taxon>
        <taxon>Chitinophagia</taxon>
        <taxon>Chitinophagales</taxon>
        <taxon>Chitinophagaceae</taxon>
        <taxon>Segetibacter</taxon>
    </lineage>
</organism>
<dbReference type="GO" id="GO:0009252">
    <property type="term" value="P:peptidoglycan biosynthetic process"/>
    <property type="evidence" value="ECO:0007669"/>
    <property type="project" value="UniProtKB-UniRule"/>
</dbReference>
<dbReference type="Gene3D" id="3.30.470.20">
    <property type="entry name" value="ATP-grasp fold, B domain"/>
    <property type="match status" value="1"/>
</dbReference>
<keyword evidence="11 13" id="KW-0961">Cell wall biogenesis/degradation</keyword>
<protein>
    <recommendedName>
        <fullName evidence="4 13">D-alanine--D-alanine ligase</fullName>
        <ecNumber evidence="4 13">6.3.2.4</ecNumber>
    </recommendedName>
    <alternativeName>
        <fullName evidence="13">D-Ala-D-Ala ligase</fullName>
    </alternativeName>
    <alternativeName>
        <fullName evidence="13">D-alanylalanine synthetase</fullName>
    </alternativeName>
</protein>
<dbReference type="InterPro" id="IPR016185">
    <property type="entry name" value="PreATP-grasp_dom_sf"/>
</dbReference>
<dbReference type="GO" id="GO:0008360">
    <property type="term" value="P:regulation of cell shape"/>
    <property type="evidence" value="ECO:0007669"/>
    <property type="project" value="UniProtKB-KW"/>
</dbReference>
<dbReference type="RefSeq" id="WP_147203977.1">
    <property type="nucleotide sequence ID" value="NZ_BJYT01000008.1"/>
</dbReference>
<dbReference type="InterPro" id="IPR013815">
    <property type="entry name" value="ATP_grasp_subdomain_1"/>
</dbReference>
<keyword evidence="6 13" id="KW-0436">Ligase</keyword>
<dbReference type="GO" id="GO:0005737">
    <property type="term" value="C:cytoplasm"/>
    <property type="evidence" value="ECO:0007669"/>
    <property type="project" value="UniProtKB-SubCell"/>
</dbReference>
<evidence type="ECO:0000256" key="7">
    <source>
        <dbReference type="ARBA" id="ARBA00022741"/>
    </source>
</evidence>
<evidence type="ECO:0000256" key="12">
    <source>
        <dbReference type="ARBA" id="ARBA00047614"/>
    </source>
</evidence>
<evidence type="ECO:0000256" key="6">
    <source>
        <dbReference type="ARBA" id="ARBA00022598"/>
    </source>
</evidence>
<dbReference type="PANTHER" id="PTHR23132">
    <property type="entry name" value="D-ALANINE--D-ALANINE LIGASE"/>
    <property type="match status" value="1"/>
</dbReference>
<feature type="active site" evidence="14">
    <location>
        <position position="16"/>
    </location>
</feature>
<keyword evidence="15" id="KW-0460">Magnesium</keyword>
<feature type="active site" evidence="14">
    <location>
        <position position="166"/>
    </location>
</feature>
<evidence type="ECO:0000256" key="4">
    <source>
        <dbReference type="ARBA" id="ARBA00012216"/>
    </source>
</evidence>
<dbReference type="Gene3D" id="3.30.1490.20">
    <property type="entry name" value="ATP-grasp fold, A domain"/>
    <property type="match status" value="1"/>
</dbReference>
<dbReference type="PANTHER" id="PTHR23132:SF23">
    <property type="entry name" value="D-ALANINE--D-ALANINE LIGASE B"/>
    <property type="match status" value="1"/>
</dbReference>
<keyword evidence="19" id="KW-1185">Reference proteome</keyword>
<dbReference type="PIRSF" id="PIRSF039102">
    <property type="entry name" value="Ddl/VanB"/>
    <property type="match status" value="1"/>
</dbReference>
<dbReference type="HAMAP" id="MF_00047">
    <property type="entry name" value="Dala_Dala_lig"/>
    <property type="match status" value="1"/>
</dbReference>
<dbReference type="InterPro" id="IPR000291">
    <property type="entry name" value="D-Ala_lig_Van_CS"/>
</dbReference>
<dbReference type="EMBL" id="BJYT01000008">
    <property type="protein sequence ID" value="GEO09857.1"/>
    <property type="molecule type" value="Genomic_DNA"/>
</dbReference>
<keyword evidence="15" id="KW-0479">Metal-binding</keyword>
<feature type="active site" evidence="14">
    <location>
        <position position="303"/>
    </location>
</feature>
<dbReference type="NCBIfam" id="TIGR01205">
    <property type="entry name" value="D_ala_D_alaTIGR"/>
    <property type="match status" value="1"/>
</dbReference>
<dbReference type="PROSITE" id="PS00843">
    <property type="entry name" value="DALA_DALA_LIGASE_1"/>
    <property type="match status" value="1"/>
</dbReference>
<comment type="catalytic activity">
    <reaction evidence="12 13">
        <text>2 D-alanine + ATP = D-alanyl-D-alanine + ADP + phosphate + H(+)</text>
        <dbReference type="Rhea" id="RHEA:11224"/>
        <dbReference type="ChEBI" id="CHEBI:15378"/>
        <dbReference type="ChEBI" id="CHEBI:30616"/>
        <dbReference type="ChEBI" id="CHEBI:43474"/>
        <dbReference type="ChEBI" id="CHEBI:57416"/>
        <dbReference type="ChEBI" id="CHEBI:57822"/>
        <dbReference type="ChEBI" id="CHEBI:456216"/>
        <dbReference type="EC" id="6.3.2.4"/>
    </reaction>
</comment>
<dbReference type="InterPro" id="IPR011127">
    <property type="entry name" value="Dala_Dala_lig_N"/>
</dbReference>
<keyword evidence="8 16" id="KW-0067">ATP-binding</keyword>
<keyword evidence="15" id="KW-0464">Manganese</keyword>
<evidence type="ECO:0000259" key="17">
    <source>
        <dbReference type="PROSITE" id="PS50975"/>
    </source>
</evidence>
<evidence type="ECO:0000256" key="11">
    <source>
        <dbReference type="ARBA" id="ARBA00023316"/>
    </source>
</evidence>
<sequence>MSKKKIAFVTGGYSGESVISYKSAVTIENNLDTEKYDVYKIDIHATGWWFESEEGEEIAVDKNDFSISIKGDKVTFDAVLIGIHGTPGEDGKLQGYFDLLKIPYTSCNAATSALTFNKRYTVAVAAFGGINVAKSVHLIKNSFINADEIAGQLTFPVFIKPNNGGSSIGMSKVNEPSEELGLAIEKAFKEDDQVLIEEFIQGREFTIGVFKTNGKIITMPITEVISKKDFFDYEAKYVKGMSEEITPAQVDDSIAEKIRTNAAKIYELLNCRGVVRIDFIYNEAKEQPYMLEVNTVPGQSEASIVPQQVKAMGWTLKEFYSALLEECFNY</sequence>
<dbReference type="GO" id="GO:0071555">
    <property type="term" value="P:cell wall organization"/>
    <property type="evidence" value="ECO:0007669"/>
    <property type="project" value="UniProtKB-KW"/>
</dbReference>
<evidence type="ECO:0000256" key="8">
    <source>
        <dbReference type="ARBA" id="ARBA00022840"/>
    </source>
</evidence>
<dbReference type="NCBIfam" id="NF002527">
    <property type="entry name" value="PRK01966.1-3"/>
    <property type="match status" value="1"/>
</dbReference>
<keyword evidence="9 13" id="KW-0133">Cell shape</keyword>
<dbReference type="Proteomes" id="UP000321513">
    <property type="component" value="Unassembled WGS sequence"/>
</dbReference>
<gene>
    <name evidence="13 18" type="primary">ddl</name>
    <name evidence="18" type="ORF">SAE01_23530</name>
</gene>
<dbReference type="EC" id="6.3.2.4" evidence="4 13"/>
<comment type="caution">
    <text evidence="18">The sequence shown here is derived from an EMBL/GenBank/DDBJ whole genome shotgun (WGS) entry which is preliminary data.</text>
</comment>
<evidence type="ECO:0000256" key="10">
    <source>
        <dbReference type="ARBA" id="ARBA00022984"/>
    </source>
</evidence>
<dbReference type="SUPFAM" id="SSF56059">
    <property type="entry name" value="Glutathione synthetase ATP-binding domain-like"/>
    <property type="match status" value="1"/>
</dbReference>
<accession>A0A512BDB7</accession>